<comment type="caution">
    <text evidence="4">The sequence shown here is derived from an EMBL/GenBank/DDBJ whole genome shotgun (WGS) entry which is preliminary data.</text>
</comment>
<protein>
    <submittedName>
        <fullName evidence="4">AraC family transcriptional regulator</fullName>
    </submittedName>
</protein>
<gene>
    <name evidence="4" type="ORF">DWV00_24255</name>
</gene>
<dbReference type="GO" id="GO:0003700">
    <property type="term" value="F:DNA-binding transcription factor activity"/>
    <property type="evidence" value="ECO:0007669"/>
    <property type="project" value="InterPro"/>
</dbReference>
<accession>A0A3D8JSX1</accession>
<dbReference type="InterPro" id="IPR018060">
    <property type="entry name" value="HTH_AraC"/>
</dbReference>
<dbReference type="InterPro" id="IPR053142">
    <property type="entry name" value="PchR_regulatory_protein"/>
</dbReference>
<evidence type="ECO:0000313" key="4">
    <source>
        <dbReference type="EMBL" id="RDU96229.1"/>
    </source>
</evidence>
<dbReference type="PROSITE" id="PS01124">
    <property type="entry name" value="HTH_ARAC_FAMILY_2"/>
    <property type="match status" value="1"/>
</dbReference>
<dbReference type="Pfam" id="PF14525">
    <property type="entry name" value="AraC_binding_2"/>
    <property type="match status" value="1"/>
</dbReference>
<feature type="domain" description="HTH araC/xylS-type" evidence="3">
    <location>
        <begin position="224"/>
        <end position="323"/>
    </location>
</feature>
<dbReference type="EMBL" id="QRGA01000015">
    <property type="protein sequence ID" value="RDU96229.1"/>
    <property type="molecule type" value="Genomic_DNA"/>
</dbReference>
<sequence length="325" mass="36282">MDNILSRTAPNRLASARLHEDIEREVLLWLGPHRMDVRGRGPIRAELYAVPLHRATLVELCYGQETRIDFGENVDQFLFRLTLAGACELQTGPTVTRAKSGELTVSSPTPSGRLLTTSDCRNLVLRLDRFVLEQKLQDMLQATLRQPLRFELAASAQRTGAALVLSTFEYLCRIAADPAFGESHASLRPDLTEWITALLLTHMPHTYSDALARGTPPPLPIHVRRARDYIDAHLAEPLVLATLAKAVGVSPRTLQNGFREFMLTTPVAYIRDRRLEAVHGTLQRGDARSVSDAFIANGIYSFGHFTKAYVQRYGYAPSATPKRLR</sequence>
<dbReference type="AlphaFoldDB" id="A0A3D8JSX1"/>
<dbReference type="Gene3D" id="1.10.10.60">
    <property type="entry name" value="Homeodomain-like"/>
    <property type="match status" value="1"/>
</dbReference>
<keyword evidence="1" id="KW-0805">Transcription regulation</keyword>
<dbReference type="Proteomes" id="UP000256838">
    <property type="component" value="Unassembled WGS sequence"/>
</dbReference>
<dbReference type="PANTHER" id="PTHR47893:SF1">
    <property type="entry name" value="REGULATORY PROTEIN PCHR"/>
    <property type="match status" value="1"/>
</dbReference>
<evidence type="ECO:0000313" key="5">
    <source>
        <dbReference type="Proteomes" id="UP000256838"/>
    </source>
</evidence>
<dbReference type="SUPFAM" id="SSF46689">
    <property type="entry name" value="Homeodomain-like"/>
    <property type="match status" value="1"/>
</dbReference>
<dbReference type="Pfam" id="PF12833">
    <property type="entry name" value="HTH_18"/>
    <property type="match status" value="1"/>
</dbReference>
<evidence type="ECO:0000256" key="2">
    <source>
        <dbReference type="ARBA" id="ARBA00023163"/>
    </source>
</evidence>
<dbReference type="SMART" id="SM00342">
    <property type="entry name" value="HTH_ARAC"/>
    <property type="match status" value="1"/>
</dbReference>
<keyword evidence="5" id="KW-1185">Reference proteome</keyword>
<evidence type="ECO:0000259" key="3">
    <source>
        <dbReference type="PROSITE" id="PS01124"/>
    </source>
</evidence>
<dbReference type="InterPro" id="IPR035418">
    <property type="entry name" value="AraC-bd_2"/>
</dbReference>
<dbReference type="RefSeq" id="WP_115536157.1">
    <property type="nucleotide sequence ID" value="NZ_QRGA01000015.1"/>
</dbReference>
<proteinExistence type="predicted"/>
<name>A0A3D8JSX1_9BURK</name>
<dbReference type="InterPro" id="IPR009057">
    <property type="entry name" value="Homeodomain-like_sf"/>
</dbReference>
<reference evidence="4 5" key="1">
    <citation type="submission" date="2018-08" db="EMBL/GenBank/DDBJ databases">
        <title>Paraburkholderia sp. DHOM06 isolated from forest soil.</title>
        <authorList>
            <person name="Gao Z.-H."/>
            <person name="Qiu L.-H."/>
        </authorList>
    </citation>
    <scope>NUCLEOTIDE SEQUENCE [LARGE SCALE GENOMIC DNA]</scope>
    <source>
        <strain evidence="4 5">DHOM06</strain>
    </source>
</reference>
<evidence type="ECO:0000256" key="1">
    <source>
        <dbReference type="ARBA" id="ARBA00023015"/>
    </source>
</evidence>
<dbReference type="OrthoDB" id="185346at2"/>
<keyword evidence="2" id="KW-0804">Transcription</keyword>
<dbReference type="GO" id="GO:0043565">
    <property type="term" value="F:sequence-specific DNA binding"/>
    <property type="evidence" value="ECO:0007669"/>
    <property type="project" value="InterPro"/>
</dbReference>
<dbReference type="PANTHER" id="PTHR47893">
    <property type="entry name" value="REGULATORY PROTEIN PCHR"/>
    <property type="match status" value="1"/>
</dbReference>
<organism evidence="4 5">
    <name type="scientific">Trinickia dinghuensis</name>
    <dbReference type="NCBI Taxonomy" id="2291023"/>
    <lineage>
        <taxon>Bacteria</taxon>
        <taxon>Pseudomonadati</taxon>
        <taxon>Pseudomonadota</taxon>
        <taxon>Betaproteobacteria</taxon>
        <taxon>Burkholderiales</taxon>
        <taxon>Burkholderiaceae</taxon>
        <taxon>Trinickia</taxon>
    </lineage>
</organism>